<evidence type="ECO:0000256" key="5">
    <source>
        <dbReference type="RuleBase" id="RU363076"/>
    </source>
</evidence>
<evidence type="ECO:0000313" key="8">
    <source>
        <dbReference type="Proteomes" id="UP000799302"/>
    </source>
</evidence>
<feature type="compositionally biased region" description="Polar residues" evidence="6">
    <location>
        <begin position="40"/>
        <end position="55"/>
    </location>
</feature>
<feature type="region of interest" description="Disordered" evidence="6">
    <location>
        <begin position="40"/>
        <end position="64"/>
    </location>
</feature>
<dbReference type="InterPro" id="IPR002994">
    <property type="entry name" value="Surf1/Shy1"/>
</dbReference>
<keyword evidence="2 5" id="KW-0812">Transmembrane</keyword>
<sequence length="327" mass="37162">MNCIRCRLLQALESGAIPRKLFQSPKFQLHTRRIPQLPKQFSTLPSRKQQQSSNPADDDPSWISSVDREPQIVKVKDGHGPGIILLALIPLTAFALGTWQVKRLQWKTDLIARYEDQLIRPPLPLPPQLDLSALPAFDFRRVYVTGHYRHDLEMLIGPRIRDGEDGYVVVTPFERTEGGSTILVNRGWIKKDRKEQKSRSGEDALPQGVMQVEGLLRDNPKKNMFTPENQPEKGLFFFPDVVQMAELVGAVPVWIESTMEPELFETLRREEKGVPMGRPPAVNLSNNHAQYIFTWYALAAATSIMFAMVFKKAPKGPGGRVRRSSEW</sequence>
<comment type="subcellular location">
    <subcellularLocation>
        <location evidence="1">Membrane</location>
    </subcellularLocation>
    <subcellularLocation>
        <location evidence="5">Mitochondrion inner membrane</location>
        <topology evidence="5">Multi-pass membrane protein</topology>
    </subcellularLocation>
</comment>
<evidence type="ECO:0000256" key="1">
    <source>
        <dbReference type="ARBA" id="ARBA00004370"/>
    </source>
</evidence>
<dbReference type="Proteomes" id="UP000799302">
    <property type="component" value="Unassembled WGS sequence"/>
</dbReference>
<keyword evidence="5" id="KW-0496">Mitochondrion</keyword>
<keyword evidence="4 5" id="KW-0472">Membrane</keyword>
<organism evidence="7 8">
    <name type="scientific">Microthyrium microscopicum</name>
    <dbReference type="NCBI Taxonomy" id="703497"/>
    <lineage>
        <taxon>Eukaryota</taxon>
        <taxon>Fungi</taxon>
        <taxon>Dikarya</taxon>
        <taxon>Ascomycota</taxon>
        <taxon>Pezizomycotina</taxon>
        <taxon>Dothideomycetes</taxon>
        <taxon>Dothideomycetes incertae sedis</taxon>
        <taxon>Microthyriales</taxon>
        <taxon>Microthyriaceae</taxon>
        <taxon>Microthyrium</taxon>
    </lineage>
</organism>
<proteinExistence type="inferred from homology"/>
<dbReference type="PANTHER" id="PTHR23427">
    <property type="entry name" value="SURFEIT LOCUS PROTEIN"/>
    <property type="match status" value="1"/>
</dbReference>
<evidence type="ECO:0000313" key="7">
    <source>
        <dbReference type="EMBL" id="KAF2675160.1"/>
    </source>
</evidence>
<keyword evidence="3 5" id="KW-1133">Transmembrane helix</keyword>
<keyword evidence="5" id="KW-0999">Mitochondrion inner membrane</keyword>
<dbReference type="GO" id="GO:0005743">
    <property type="term" value="C:mitochondrial inner membrane"/>
    <property type="evidence" value="ECO:0007669"/>
    <property type="project" value="UniProtKB-SubCell"/>
</dbReference>
<reference evidence="7" key="1">
    <citation type="journal article" date="2020" name="Stud. Mycol.">
        <title>101 Dothideomycetes genomes: a test case for predicting lifestyles and emergence of pathogens.</title>
        <authorList>
            <person name="Haridas S."/>
            <person name="Albert R."/>
            <person name="Binder M."/>
            <person name="Bloem J."/>
            <person name="Labutti K."/>
            <person name="Salamov A."/>
            <person name="Andreopoulos B."/>
            <person name="Baker S."/>
            <person name="Barry K."/>
            <person name="Bills G."/>
            <person name="Bluhm B."/>
            <person name="Cannon C."/>
            <person name="Castanera R."/>
            <person name="Culley D."/>
            <person name="Daum C."/>
            <person name="Ezra D."/>
            <person name="Gonzalez J."/>
            <person name="Henrissat B."/>
            <person name="Kuo A."/>
            <person name="Liang C."/>
            <person name="Lipzen A."/>
            <person name="Lutzoni F."/>
            <person name="Magnuson J."/>
            <person name="Mondo S."/>
            <person name="Nolan M."/>
            <person name="Ohm R."/>
            <person name="Pangilinan J."/>
            <person name="Park H.-J."/>
            <person name="Ramirez L."/>
            <person name="Alfaro M."/>
            <person name="Sun H."/>
            <person name="Tritt A."/>
            <person name="Yoshinaga Y."/>
            <person name="Zwiers L.-H."/>
            <person name="Turgeon B."/>
            <person name="Goodwin S."/>
            <person name="Spatafora J."/>
            <person name="Crous P."/>
            <person name="Grigoriev I."/>
        </authorList>
    </citation>
    <scope>NUCLEOTIDE SEQUENCE</scope>
    <source>
        <strain evidence="7">CBS 115976</strain>
    </source>
</reference>
<dbReference type="EMBL" id="MU004230">
    <property type="protein sequence ID" value="KAF2675160.1"/>
    <property type="molecule type" value="Genomic_DNA"/>
</dbReference>
<accession>A0A6A6UTM2</accession>
<evidence type="ECO:0000256" key="2">
    <source>
        <dbReference type="ARBA" id="ARBA00022692"/>
    </source>
</evidence>
<dbReference type="PROSITE" id="PS50895">
    <property type="entry name" value="SURF1"/>
    <property type="match status" value="1"/>
</dbReference>
<comment type="caution">
    <text evidence="5">Lacks conserved residue(s) required for the propagation of feature annotation.</text>
</comment>
<evidence type="ECO:0000256" key="3">
    <source>
        <dbReference type="ARBA" id="ARBA00022989"/>
    </source>
</evidence>
<keyword evidence="8" id="KW-1185">Reference proteome</keyword>
<dbReference type="GO" id="GO:0033617">
    <property type="term" value="P:mitochondrial respiratory chain complex IV assembly"/>
    <property type="evidence" value="ECO:0007669"/>
    <property type="project" value="TreeGrafter"/>
</dbReference>
<dbReference type="Pfam" id="PF02104">
    <property type="entry name" value="SURF1"/>
    <property type="match status" value="1"/>
</dbReference>
<feature type="transmembrane region" description="Helical" evidence="5">
    <location>
        <begin position="292"/>
        <end position="310"/>
    </location>
</feature>
<dbReference type="OrthoDB" id="10040024at2759"/>
<protein>
    <recommendedName>
        <fullName evidence="5">SURF1-like protein</fullName>
    </recommendedName>
</protein>
<comment type="similarity">
    <text evidence="5">Belongs to the SURF1 family.</text>
</comment>
<dbReference type="AlphaFoldDB" id="A0A6A6UTM2"/>
<evidence type="ECO:0000256" key="6">
    <source>
        <dbReference type="SAM" id="MobiDB-lite"/>
    </source>
</evidence>
<gene>
    <name evidence="7" type="ORF">BT63DRAFT_420383</name>
</gene>
<comment type="function">
    <text evidence="5">Probably involved in the biogenesis of the COX complex.</text>
</comment>
<dbReference type="InterPro" id="IPR045214">
    <property type="entry name" value="Surf1/Surf4"/>
</dbReference>
<name>A0A6A6UTM2_9PEZI</name>
<dbReference type="CDD" id="cd06662">
    <property type="entry name" value="SURF1"/>
    <property type="match status" value="1"/>
</dbReference>
<evidence type="ECO:0000256" key="4">
    <source>
        <dbReference type="ARBA" id="ARBA00023136"/>
    </source>
</evidence>
<dbReference type="PANTHER" id="PTHR23427:SF2">
    <property type="entry name" value="SURFEIT LOCUS PROTEIN 1"/>
    <property type="match status" value="1"/>
</dbReference>